<protein>
    <recommendedName>
        <fullName evidence="8">Phosphoribosylformylglycinamidine synthase subunit PurQ</fullName>
        <shortName evidence="8">FGAM synthase</shortName>
        <ecNumber evidence="8">6.3.5.3</ecNumber>
    </recommendedName>
    <alternativeName>
        <fullName evidence="8">Formylglycinamide ribonucleotide amidotransferase subunit I</fullName>
        <shortName evidence="8">FGAR amidotransferase I</shortName>
        <shortName evidence="8">FGAR-AT I</shortName>
    </alternativeName>
    <alternativeName>
        <fullName evidence="8">Glutaminase PurQ</fullName>
        <ecNumber evidence="8">3.5.1.2</ecNumber>
    </alternativeName>
    <alternativeName>
        <fullName evidence="8">Phosphoribosylformylglycinamidine synthase subunit I</fullName>
    </alternativeName>
</protein>
<dbReference type="PIRSF" id="PIRSF001586">
    <property type="entry name" value="FGAM_synth_I"/>
    <property type="match status" value="1"/>
</dbReference>
<evidence type="ECO:0000256" key="3">
    <source>
        <dbReference type="ARBA" id="ARBA00022741"/>
    </source>
</evidence>
<keyword evidence="5 8" id="KW-0378">Hydrolase</keyword>
<keyword evidence="3 8" id="KW-0547">Nucleotide-binding</keyword>
<dbReference type="CDD" id="cd01740">
    <property type="entry name" value="GATase1_FGAR_AT"/>
    <property type="match status" value="1"/>
</dbReference>
<proteinExistence type="inferred from homology"/>
<reference evidence="9 10" key="1">
    <citation type="journal article" date="2019" name="Int. J. Syst. Evol. Microbiol.">
        <title>The Global Catalogue of Microorganisms (GCM) 10K type strain sequencing project: providing services to taxonomists for standard genome sequencing and annotation.</title>
        <authorList>
            <consortium name="The Broad Institute Genomics Platform"/>
            <consortium name="The Broad Institute Genome Sequencing Center for Infectious Disease"/>
            <person name="Wu L."/>
            <person name="Ma J."/>
        </authorList>
    </citation>
    <scope>NUCLEOTIDE SEQUENCE [LARGE SCALE GENOMIC DNA]</scope>
    <source>
        <strain evidence="9 10">JCM 6921</strain>
    </source>
</reference>
<evidence type="ECO:0000256" key="8">
    <source>
        <dbReference type="HAMAP-Rule" id="MF_00421"/>
    </source>
</evidence>
<evidence type="ECO:0000256" key="7">
    <source>
        <dbReference type="ARBA" id="ARBA00022962"/>
    </source>
</evidence>
<dbReference type="NCBIfam" id="TIGR01737">
    <property type="entry name" value="FGAM_synth_I"/>
    <property type="match status" value="1"/>
</dbReference>
<feature type="active site" evidence="8">
    <location>
        <position position="196"/>
    </location>
</feature>
<accession>A0ABN3IMQ6</accession>
<evidence type="ECO:0000256" key="1">
    <source>
        <dbReference type="ARBA" id="ARBA00022490"/>
    </source>
</evidence>
<evidence type="ECO:0000256" key="5">
    <source>
        <dbReference type="ARBA" id="ARBA00022801"/>
    </source>
</evidence>
<organism evidence="9 10">
    <name type="scientific">Streptomyces glaucosporus</name>
    <dbReference type="NCBI Taxonomy" id="284044"/>
    <lineage>
        <taxon>Bacteria</taxon>
        <taxon>Bacillati</taxon>
        <taxon>Actinomycetota</taxon>
        <taxon>Actinomycetes</taxon>
        <taxon>Kitasatosporales</taxon>
        <taxon>Streptomycetaceae</taxon>
        <taxon>Streptomyces</taxon>
    </lineage>
</organism>
<keyword evidence="4 8" id="KW-0658">Purine biosynthesis</keyword>
<keyword evidence="2 8" id="KW-0436">Ligase</keyword>
<dbReference type="SUPFAM" id="SSF52317">
    <property type="entry name" value="Class I glutamine amidotransferase-like"/>
    <property type="match status" value="1"/>
</dbReference>
<keyword evidence="1 8" id="KW-0963">Cytoplasm</keyword>
<dbReference type="InterPro" id="IPR029062">
    <property type="entry name" value="Class_I_gatase-like"/>
</dbReference>
<dbReference type="Gene3D" id="3.40.50.880">
    <property type="match status" value="1"/>
</dbReference>
<evidence type="ECO:0000313" key="9">
    <source>
        <dbReference type="EMBL" id="GAA2407188.1"/>
    </source>
</evidence>
<evidence type="ECO:0000256" key="2">
    <source>
        <dbReference type="ARBA" id="ARBA00022598"/>
    </source>
</evidence>
<dbReference type="PROSITE" id="PS51273">
    <property type="entry name" value="GATASE_TYPE_1"/>
    <property type="match status" value="1"/>
</dbReference>
<dbReference type="PANTHER" id="PTHR47552:SF1">
    <property type="entry name" value="PHOSPHORIBOSYLFORMYLGLYCINAMIDINE SYNTHASE SUBUNIT PURQ"/>
    <property type="match status" value="1"/>
</dbReference>
<dbReference type="InterPro" id="IPR010075">
    <property type="entry name" value="PRibForGlyAmidine_synth_PurQ"/>
</dbReference>
<sequence>MTTRIGVVTFPGSLDDADARRAIRLAGGEPVALWHRDKDLHQVDAVVLPGGFSYGDYLRCGAIARFSPVMETIIDQARAGLPVLGICNGFQVLCESHLLPGALTRNDHLHFVCRDQRLRVENTDTAWTSDYAEGQEITVPLKNGEGGYVADERTLDELEATGRVVFRYLDVNPNGSRRDIAGICNEAGNVVGLMPHPEHAVEALTGPTTDGLGFFTSVLKKLVATS</sequence>
<comment type="subunit">
    <text evidence="8">Part of the FGAM synthase complex composed of 1 PurL, 1 PurQ and 2 PurS subunits.</text>
</comment>
<feature type="active site" evidence="8">
    <location>
        <position position="198"/>
    </location>
</feature>
<dbReference type="PANTHER" id="PTHR47552">
    <property type="entry name" value="PHOSPHORIBOSYLFORMYLGLYCINAMIDINE SYNTHASE SUBUNIT PURQ"/>
    <property type="match status" value="1"/>
</dbReference>
<dbReference type="NCBIfam" id="NF002957">
    <property type="entry name" value="PRK03619.1"/>
    <property type="match status" value="1"/>
</dbReference>
<comment type="pathway">
    <text evidence="8">Purine metabolism; IMP biosynthesis via de novo pathway; 5-amino-1-(5-phospho-D-ribosyl)imidazole from N(2)-formyl-N(1)-(5-phospho-D-ribosyl)glycinamide: step 1/2.</text>
</comment>
<evidence type="ECO:0000256" key="4">
    <source>
        <dbReference type="ARBA" id="ARBA00022755"/>
    </source>
</evidence>
<keyword evidence="7 8" id="KW-0315">Glutamine amidotransferase</keyword>
<dbReference type="HAMAP" id="MF_00421">
    <property type="entry name" value="PurQ"/>
    <property type="match status" value="1"/>
</dbReference>
<dbReference type="EC" id="3.5.1.2" evidence="8"/>
<comment type="catalytic activity">
    <reaction evidence="8">
        <text>N(2)-formyl-N(1)-(5-phospho-beta-D-ribosyl)glycinamide + L-glutamine + ATP + H2O = 2-formamido-N(1)-(5-O-phospho-beta-D-ribosyl)acetamidine + L-glutamate + ADP + phosphate + H(+)</text>
        <dbReference type="Rhea" id="RHEA:17129"/>
        <dbReference type="ChEBI" id="CHEBI:15377"/>
        <dbReference type="ChEBI" id="CHEBI:15378"/>
        <dbReference type="ChEBI" id="CHEBI:29985"/>
        <dbReference type="ChEBI" id="CHEBI:30616"/>
        <dbReference type="ChEBI" id="CHEBI:43474"/>
        <dbReference type="ChEBI" id="CHEBI:58359"/>
        <dbReference type="ChEBI" id="CHEBI:147286"/>
        <dbReference type="ChEBI" id="CHEBI:147287"/>
        <dbReference type="ChEBI" id="CHEBI:456216"/>
        <dbReference type="EC" id="6.3.5.3"/>
    </reaction>
</comment>
<keyword evidence="6 8" id="KW-0067">ATP-binding</keyword>
<comment type="caution">
    <text evidence="9">The sequence shown here is derived from an EMBL/GenBank/DDBJ whole genome shotgun (WGS) entry which is preliminary data.</text>
</comment>
<evidence type="ECO:0000313" key="10">
    <source>
        <dbReference type="Proteomes" id="UP001500058"/>
    </source>
</evidence>
<dbReference type="EMBL" id="BAAATJ010000019">
    <property type="protein sequence ID" value="GAA2407188.1"/>
    <property type="molecule type" value="Genomic_DNA"/>
</dbReference>
<feature type="active site" description="Nucleophile" evidence="8">
    <location>
        <position position="87"/>
    </location>
</feature>
<gene>
    <name evidence="8 9" type="primary">purQ</name>
    <name evidence="9" type="ORF">GCM10010420_39010</name>
</gene>
<dbReference type="EC" id="6.3.5.3" evidence="8"/>
<evidence type="ECO:0000256" key="6">
    <source>
        <dbReference type="ARBA" id="ARBA00022840"/>
    </source>
</evidence>
<keyword evidence="10" id="KW-1185">Reference proteome</keyword>
<dbReference type="Pfam" id="PF13507">
    <property type="entry name" value="GATase_5"/>
    <property type="match status" value="1"/>
</dbReference>
<dbReference type="RefSeq" id="WP_344632361.1">
    <property type="nucleotide sequence ID" value="NZ_BAAATJ010000019.1"/>
</dbReference>
<comment type="subcellular location">
    <subcellularLocation>
        <location evidence="8">Cytoplasm</location>
    </subcellularLocation>
</comment>
<dbReference type="Proteomes" id="UP001500058">
    <property type="component" value="Unassembled WGS sequence"/>
</dbReference>
<comment type="function">
    <text evidence="8">Part of the phosphoribosylformylglycinamidine synthase complex involved in the purines biosynthetic pathway. Catalyzes the ATP-dependent conversion of formylglycinamide ribonucleotide (FGAR) and glutamine to yield formylglycinamidine ribonucleotide (FGAM) and glutamate. The FGAM synthase complex is composed of three subunits. PurQ produces an ammonia molecule by converting glutamine to glutamate. PurL transfers the ammonia molecule to FGAR to form FGAM in an ATP-dependent manner. PurS interacts with PurQ and PurL and is thought to assist in the transfer of the ammonia molecule from PurQ to PurL.</text>
</comment>
<name>A0ABN3IMQ6_9ACTN</name>
<comment type="catalytic activity">
    <reaction evidence="8">
        <text>L-glutamine + H2O = L-glutamate + NH4(+)</text>
        <dbReference type="Rhea" id="RHEA:15889"/>
        <dbReference type="ChEBI" id="CHEBI:15377"/>
        <dbReference type="ChEBI" id="CHEBI:28938"/>
        <dbReference type="ChEBI" id="CHEBI:29985"/>
        <dbReference type="ChEBI" id="CHEBI:58359"/>
        <dbReference type="EC" id="3.5.1.2"/>
    </reaction>
</comment>
<dbReference type="SMART" id="SM01211">
    <property type="entry name" value="GATase_5"/>
    <property type="match status" value="1"/>
</dbReference>